<feature type="binding site" evidence="12">
    <location>
        <position position="293"/>
    </location>
    <ligand>
        <name>K(+)</name>
        <dbReference type="ChEBI" id="CHEBI:29103"/>
    </ligand>
</feature>
<evidence type="ECO:0000256" key="11">
    <source>
        <dbReference type="ARBA" id="ARBA00023277"/>
    </source>
</evidence>
<dbReference type="PANTHER" id="PTHR10584:SF166">
    <property type="entry name" value="RIBOKINASE"/>
    <property type="match status" value="1"/>
</dbReference>
<keyword evidence="11 12" id="KW-0119">Carbohydrate metabolism</keyword>
<feature type="binding site" evidence="12">
    <location>
        <begin position="230"/>
        <end position="235"/>
    </location>
    <ligand>
        <name>ATP</name>
        <dbReference type="ChEBI" id="CHEBI:30616"/>
    </ligand>
</feature>
<dbReference type="RefSeq" id="WP_377530717.1">
    <property type="nucleotide sequence ID" value="NZ_JBHTLD010000199.1"/>
</dbReference>
<dbReference type="Proteomes" id="UP001597094">
    <property type="component" value="Unassembled WGS sequence"/>
</dbReference>
<comment type="similarity">
    <text evidence="1">Belongs to the carbohydrate kinase pfkB family.</text>
</comment>
<evidence type="ECO:0000256" key="3">
    <source>
        <dbReference type="ARBA" id="ARBA00016943"/>
    </source>
</evidence>
<evidence type="ECO:0000313" key="15">
    <source>
        <dbReference type="Proteomes" id="UP001597094"/>
    </source>
</evidence>
<feature type="active site" description="Proton acceptor" evidence="12">
    <location>
        <position position="263"/>
    </location>
</feature>
<comment type="subunit">
    <text evidence="12">Homodimer.</text>
</comment>
<comment type="similarity">
    <text evidence="12">Belongs to the carbohydrate kinase PfkB family. Ribokinase subfamily.</text>
</comment>
<sequence>MAKRNMGKGVILSLGSAIKDIQVRAEDKAKPGETITARDLRTASGGKAANRAYYIAKLGAPSWLLARLGHDQEAVEVLKPLQEAGVQLEHVKQASGRRTGFAIIAVQPNGSEAILAVNNAHDCWEPASPAHVANVISNAPDNSILTVDLEIPADVVIAALHAAKDRNFTILIDPTPASLLQDQFYALADFLTPDISEAESMAGFAIRQPEDGIKACKAIIAKGARQALVKMGDKGYVMITADQQELYLPAPDVQMVDSTGAGDAFAAALAFALWEGQQPAQAFRFAAMASSLAVAQYGSQPSYPDKKIIDQKLVGWKV</sequence>
<dbReference type="InterPro" id="IPR002173">
    <property type="entry name" value="Carboh/pur_kinase_PfkB_CS"/>
</dbReference>
<keyword evidence="5 12" id="KW-0479">Metal-binding</keyword>
<dbReference type="EC" id="2.7.1.15" evidence="2 12"/>
<comment type="activity regulation">
    <text evidence="12">Activated by a monovalent cation that binds near, but not in, the active site. The most likely occupant of the site in vivo is potassium. Ion binding induces a conformational change that may alter substrate affinity.</text>
</comment>
<dbReference type="PROSITE" id="PS00584">
    <property type="entry name" value="PFKB_KINASES_2"/>
    <property type="match status" value="1"/>
</dbReference>
<keyword evidence="4 12" id="KW-0808">Transferase</keyword>
<evidence type="ECO:0000256" key="12">
    <source>
        <dbReference type="HAMAP-Rule" id="MF_01987"/>
    </source>
</evidence>
<evidence type="ECO:0000256" key="6">
    <source>
        <dbReference type="ARBA" id="ARBA00022741"/>
    </source>
</evidence>
<evidence type="ECO:0000256" key="4">
    <source>
        <dbReference type="ARBA" id="ARBA00022679"/>
    </source>
</evidence>
<dbReference type="EMBL" id="JBHTLD010000199">
    <property type="protein sequence ID" value="MFD1187990.1"/>
    <property type="molecule type" value="Genomic_DNA"/>
</dbReference>
<keyword evidence="15" id="KW-1185">Reference proteome</keyword>
<dbReference type="InterPro" id="IPR011611">
    <property type="entry name" value="PfkB_dom"/>
</dbReference>
<comment type="catalytic activity">
    <reaction evidence="12">
        <text>D-ribose + ATP = D-ribose 5-phosphate + ADP + H(+)</text>
        <dbReference type="Rhea" id="RHEA:13697"/>
        <dbReference type="ChEBI" id="CHEBI:15378"/>
        <dbReference type="ChEBI" id="CHEBI:30616"/>
        <dbReference type="ChEBI" id="CHEBI:47013"/>
        <dbReference type="ChEBI" id="CHEBI:78346"/>
        <dbReference type="ChEBI" id="CHEBI:456216"/>
        <dbReference type="EC" id="2.7.1.15"/>
    </reaction>
</comment>
<feature type="binding site" evidence="12">
    <location>
        <position position="298"/>
    </location>
    <ligand>
        <name>K(+)</name>
        <dbReference type="ChEBI" id="CHEBI:29103"/>
    </ligand>
</feature>
<evidence type="ECO:0000256" key="8">
    <source>
        <dbReference type="ARBA" id="ARBA00022840"/>
    </source>
</evidence>
<name>A0ABW3SUG5_9BACT</name>
<keyword evidence="9 12" id="KW-0460">Magnesium</keyword>
<dbReference type="PROSITE" id="PS00583">
    <property type="entry name" value="PFKB_KINASES_1"/>
    <property type="match status" value="1"/>
</dbReference>
<feature type="binding site" evidence="12">
    <location>
        <position position="150"/>
    </location>
    <ligand>
        <name>substrate</name>
    </ligand>
</feature>
<comment type="caution">
    <text evidence="14">The sequence shown here is derived from an EMBL/GenBank/DDBJ whole genome shotgun (WGS) entry which is preliminary data.</text>
</comment>
<keyword evidence="7 12" id="KW-0418">Kinase</keyword>
<organism evidence="14 15">
    <name type="scientific">Pontibacter rugosus</name>
    <dbReference type="NCBI Taxonomy" id="1745966"/>
    <lineage>
        <taxon>Bacteria</taxon>
        <taxon>Pseudomonadati</taxon>
        <taxon>Bacteroidota</taxon>
        <taxon>Cytophagia</taxon>
        <taxon>Cytophagales</taxon>
        <taxon>Hymenobacteraceae</taxon>
        <taxon>Pontibacter</taxon>
    </lineage>
</organism>
<feature type="binding site" evidence="12">
    <location>
        <begin position="262"/>
        <end position="263"/>
    </location>
    <ligand>
        <name>ATP</name>
        <dbReference type="ChEBI" id="CHEBI:30616"/>
    </ligand>
</feature>
<keyword evidence="6 12" id="KW-0547">Nucleotide-binding</keyword>
<feature type="binding site" evidence="12">
    <location>
        <position position="257"/>
    </location>
    <ligand>
        <name>K(+)</name>
        <dbReference type="ChEBI" id="CHEBI:29103"/>
    </ligand>
</feature>
<comment type="cofactor">
    <cofactor evidence="12">
        <name>Mg(2+)</name>
        <dbReference type="ChEBI" id="CHEBI:18420"/>
    </cofactor>
    <text evidence="12">Requires a divalent cation, most likely magnesium in vivo, as an electrophilic catalyst to aid phosphoryl group transfer. It is the chelate of the metal and the nucleotide that is the actual substrate.</text>
</comment>
<feature type="domain" description="Carbohydrate kinase PfkB" evidence="13">
    <location>
        <begin position="11"/>
        <end position="305"/>
    </location>
</feature>
<keyword evidence="10 12" id="KW-0630">Potassium</keyword>
<dbReference type="GO" id="GO:0016301">
    <property type="term" value="F:kinase activity"/>
    <property type="evidence" value="ECO:0007669"/>
    <property type="project" value="UniProtKB-KW"/>
</dbReference>
<proteinExistence type="inferred from homology"/>
<feature type="binding site" evidence="12">
    <location>
        <position position="296"/>
    </location>
    <ligand>
        <name>K(+)</name>
        <dbReference type="ChEBI" id="CHEBI:29103"/>
    </ligand>
</feature>
<dbReference type="Gene3D" id="3.40.1190.20">
    <property type="match status" value="1"/>
</dbReference>
<evidence type="ECO:0000259" key="13">
    <source>
        <dbReference type="Pfam" id="PF00294"/>
    </source>
</evidence>
<feature type="binding site" evidence="12">
    <location>
        <position position="263"/>
    </location>
    <ligand>
        <name>substrate</name>
    </ligand>
</feature>
<feature type="binding site" evidence="12">
    <location>
        <begin position="46"/>
        <end position="50"/>
    </location>
    <ligand>
        <name>substrate</name>
    </ligand>
</feature>
<feature type="binding site" evidence="12">
    <location>
        <begin position="18"/>
        <end position="20"/>
    </location>
    <ligand>
        <name>substrate</name>
    </ligand>
</feature>
<protein>
    <recommendedName>
        <fullName evidence="3 12">Ribokinase</fullName>
        <shortName evidence="12">RK</shortName>
        <ecNumber evidence="2 12">2.7.1.15</ecNumber>
    </recommendedName>
</protein>
<evidence type="ECO:0000256" key="7">
    <source>
        <dbReference type="ARBA" id="ARBA00022777"/>
    </source>
</evidence>
<feature type="binding site" evidence="12">
    <location>
        <position position="302"/>
    </location>
    <ligand>
        <name>K(+)</name>
        <dbReference type="ChEBI" id="CHEBI:29103"/>
    </ligand>
</feature>
<dbReference type="Pfam" id="PF00294">
    <property type="entry name" value="PfkB"/>
    <property type="match status" value="1"/>
</dbReference>
<feature type="binding site" evidence="12">
    <location>
        <position position="259"/>
    </location>
    <ligand>
        <name>K(+)</name>
        <dbReference type="ChEBI" id="CHEBI:29103"/>
    </ligand>
</feature>
<comment type="pathway">
    <text evidence="12">Carbohydrate metabolism; D-ribose degradation; D-ribose 5-phosphate from beta-D-ribopyranose: step 2/2.</text>
</comment>
<dbReference type="InterPro" id="IPR002139">
    <property type="entry name" value="Ribo/fructo_kinase"/>
</dbReference>
<keyword evidence="8 12" id="KW-0067">ATP-binding</keyword>
<dbReference type="InterPro" id="IPR011877">
    <property type="entry name" value="Ribokinase"/>
</dbReference>
<accession>A0ABW3SUG5</accession>
<evidence type="ECO:0000256" key="9">
    <source>
        <dbReference type="ARBA" id="ARBA00022842"/>
    </source>
</evidence>
<evidence type="ECO:0000256" key="10">
    <source>
        <dbReference type="ARBA" id="ARBA00022958"/>
    </source>
</evidence>
<dbReference type="PRINTS" id="PR00990">
    <property type="entry name" value="RIBOKINASE"/>
</dbReference>
<evidence type="ECO:0000313" key="14">
    <source>
        <dbReference type="EMBL" id="MFD1187990.1"/>
    </source>
</evidence>
<evidence type="ECO:0000256" key="5">
    <source>
        <dbReference type="ARBA" id="ARBA00022723"/>
    </source>
</evidence>
<dbReference type="SUPFAM" id="SSF53613">
    <property type="entry name" value="Ribokinase-like"/>
    <property type="match status" value="1"/>
</dbReference>
<dbReference type="PANTHER" id="PTHR10584">
    <property type="entry name" value="SUGAR KINASE"/>
    <property type="match status" value="1"/>
</dbReference>
<reference evidence="15" key="1">
    <citation type="journal article" date="2019" name="Int. J. Syst. Evol. Microbiol.">
        <title>The Global Catalogue of Microorganisms (GCM) 10K type strain sequencing project: providing services to taxonomists for standard genome sequencing and annotation.</title>
        <authorList>
            <consortium name="The Broad Institute Genomics Platform"/>
            <consortium name="The Broad Institute Genome Sequencing Center for Infectious Disease"/>
            <person name="Wu L."/>
            <person name="Ma J."/>
        </authorList>
    </citation>
    <scope>NUCLEOTIDE SEQUENCE [LARGE SCALE GENOMIC DNA]</scope>
    <source>
        <strain evidence="15">JCM 31319</strain>
    </source>
</reference>
<comment type="caution">
    <text evidence="12">Lacks conserved residue(s) required for the propagation of feature annotation.</text>
</comment>
<keyword evidence="12" id="KW-0963">Cytoplasm</keyword>
<comment type="subcellular location">
    <subcellularLocation>
        <location evidence="12">Cytoplasm</location>
    </subcellularLocation>
</comment>
<gene>
    <name evidence="12" type="primary">rbsK</name>
    <name evidence="14" type="ORF">ACFQ2O_17390</name>
</gene>
<dbReference type="HAMAP" id="MF_01987">
    <property type="entry name" value="Ribokinase"/>
    <property type="match status" value="1"/>
</dbReference>
<evidence type="ECO:0000256" key="1">
    <source>
        <dbReference type="ARBA" id="ARBA00005380"/>
    </source>
</evidence>
<comment type="function">
    <text evidence="12">Catalyzes the phosphorylation of ribose at O-5 in a reaction requiring ATP and magnesium. The resulting D-ribose-5-phosphate can then be used either for sythesis of nucleotides, histidine, and tryptophan, or as a component of the pentose phosphate pathway.</text>
</comment>
<evidence type="ECO:0000256" key="2">
    <source>
        <dbReference type="ARBA" id="ARBA00012035"/>
    </source>
</evidence>
<dbReference type="InterPro" id="IPR029056">
    <property type="entry name" value="Ribokinase-like"/>
</dbReference>